<evidence type="ECO:0000256" key="2">
    <source>
        <dbReference type="ARBA" id="ARBA00022692"/>
    </source>
</evidence>
<reference evidence="5" key="2">
    <citation type="submission" date="2025-08" db="UniProtKB">
        <authorList>
            <consortium name="Ensembl"/>
        </authorList>
    </citation>
    <scope>IDENTIFICATION</scope>
</reference>
<dbReference type="InterPro" id="IPR036179">
    <property type="entry name" value="Ig-like_dom_sf"/>
</dbReference>
<evidence type="ECO:0000313" key="5">
    <source>
        <dbReference type="Ensembl" id="ENSSAUP00010038862.1"/>
    </source>
</evidence>
<dbReference type="InterPro" id="IPR013106">
    <property type="entry name" value="Ig_V-set"/>
</dbReference>
<evidence type="ECO:0000259" key="4">
    <source>
        <dbReference type="PROSITE" id="PS50835"/>
    </source>
</evidence>
<evidence type="ECO:0000313" key="6">
    <source>
        <dbReference type="Proteomes" id="UP000472265"/>
    </source>
</evidence>
<dbReference type="Ensembl" id="ENSSAUT00010040973.1">
    <property type="protein sequence ID" value="ENSSAUP00010038862.1"/>
    <property type="gene ID" value="ENSSAUG00010016397.1"/>
</dbReference>
<dbReference type="PANTHER" id="PTHR11860">
    <property type="entry name" value="POLYMERIC-IMMUNOGLOBULIN RECEPTOR"/>
    <property type="match status" value="1"/>
</dbReference>
<sequence>MLTEAYTYKPAKTVTLTKGQNTTFTCTAYPEIWRSGQVHAYYANYEKYLCRDPCSPRDWHLVVTATNENLASNRDPRFTITKIPRSNGVQITISDVKTTDGGTYWCGIEYPNTDMYRQLRVLVNEPPHSYDTSLNILSDVKMTPDVGADTCERQECEKTF</sequence>
<dbReference type="InterPro" id="IPR003599">
    <property type="entry name" value="Ig_sub"/>
</dbReference>
<keyword evidence="2" id="KW-0812">Transmembrane</keyword>
<dbReference type="SUPFAM" id="SSF48726">
    <property type="entry name" value="Immunoglobulin"/>
    <property type="match status" value="1"/>
</dbReference>
<evidence type="ECO:0000256" key="3">
    <source>
        <dbReference type="ARBA" id="ARBA00023136"/>
    </source>
</evidence>
<dbReference type="InParanoid" id="A0A671WQE4"/>
<reference evidence="5" key="3">
    <citation type="submission" date="2025-09" db="UniProtKB">
        <authorList>
            <consortium name="Ensembl"/>
        </authorList>
    </citation>
    <scope>IDENTIFICATION</scope>
</reference>
<dbReference type="InterPro" id="IPR013783">
    <property type="entry name" value="Ig-like_fold"/>
</dbReference>
<comment type="subcellular location">
    <subcellularLocation>
        <location evidence="1">Membrane</location>
    </subcellularLocation>
</comment>
<organism evidence="5 6">
    <name type="scientific">Sparus aurata</name>
    <name type="common">Gilthead sea bream</name>
    <dbReference type="NCBI Taxonomy" id="8175"/>
    <lineage>
        <taxon>Eukaryota</taxon>
        <taxon>Metazoa</taxon>
        <taxon>Chordata</taxon>
        <taxon>Craniata</taxon>
        <taxon>Vertebrata</taxon>
        <taxon>Euteleostomi</taxon>
        <taxon>Actinopterygii</taxon>
        <taxon>Neopterygii</taxon>
        <taxon>Teleostei</taxon>
        <taxon>Neoteleostei</taxon>
        <taxon>Acanthomorphata</taxon>
        <taxon>Eupercaria</taxon>
        <taxon>Spariformes</taxon>
        <taxon>Sparidae</taxon>
        <taxon>Sparus</taxon>
    </lineage>
</organism>
<dbReference type="SMART" id="SM00409">
    <property type="entry name" value="IG"/>
    <property type="match status" value="1"/>
</dbReference>
<dbReference type="InterPro" id="IPR050671">
    <property type="entry name" value="CD300_family_receptors"/>
</dbReference>
<keyword evidence="6" id="KW-1185">Reference proteome</keyword>
<dbReference type="GO" id="GO:0004888">
    <property type="term" value="F:transmembrane signaling receptor activity"/>
    <property type="evidence" value="ECO:0007669"/>
    <property type="project" value="TreeGrafter"/>
</dbReference>
<proteinExistence type="predicted"/>
<dbReference type="InterPro" id="IPR007110">
    <property type="entry name" value="Ig-like_dom"/>
</dbReference>
<dbReference type="Proteomes" id="UP000472265">
    <property type="component" value="Chromosome 19"/>
</dbReference>
<dbReference type="GO" id="GO:0005886">
    <property type="term" value="C:plasma membrane"/>
    <property type="evidence" value="ECO:0007669"/>
    <property type="project" value="TreeGrafter"/>
</dbReference>
<accession>A0A671WQE4</accession>
<feature type="domain" description="Ig-like" evidence="4">
    <location>
        <begin position="4"/>
        <end position="122"/>
    </location>
</feature>
<protein>
    <recommendedName>
        <fullName evidence="4">Ig-like domain-containing protein</fullName>
    </recommendedName>
</protein>
<name>A0A671WQE4_SPAAU</name>
<dbReference type="Pfam" id="PF07686">
    <property type="entry name" value="V-set"/>
    <property type="match status" value="1"/>
</dbReference>
<dbReference type="AlphaFoldDB" id="A0A671WQE4"/>
<dbReference type="Gene3D" id="2.60.40.10">
    <property type="entry name" value="Immunoglobulins"/>
    <property type="match status" value="1"/>
</dbReference>
<keyword evidence="3" id="KW-0472">Membrane</keyword>
<dbReference type="GeneTree" id="ENSGT00970000197596"/>
<reference evidence="5" key="1">
    <citation type="submission" date="2021-04" db="EMBL/GenBank/DDBJ databases">
        <authorList>
            <consortium name="Wellcome Sanger Institute Data Sharing"/>
        </authorList>
    </citation>
    <scope>NUCLEOTIDE SEQUENCE [LARGE SCALE GENOMIC DNA]</scope>
</reference>
<dbReference type="PANTHER" id="PTHR11860:SF87">
    <property type="entry name" value="CMRF35-LIKE MOLECULE 8"/>
    <property type="match status" value="1"/>
</dbReference>
<dbReference type="PROSITE" id="PS50835">
    <property type="entry name" value="IG_LIKE"/>
    <property type="match status" value="1"/>
</dbReference>
<evidence type="ECO:0000256" key="1">
    <source>
        <dbReference type="ARBA" id="ARBA00004370"/>
    </source>
</evidence>